<comment type="caution">
    <text evidence="1">The sequence shown here is derived from an EMBL/GenBank/DDBJ whole genome shotgun (WGS) entry which is preliminary data.</text>
</comment>
<reference evidence="1 2" key="1">
    <citation type="submission" date="2023-07" db="EMBL/GenBank/DDBJ databases">
        <title>Genomic Encyclopedia of Type Strains, Phase IV (KMG-IV): sequencing the most valuable type-strain genomes for metagenomic binning, comparative biology and taxonomic classification.</title>
        <authorList>
            <person name="Goeker M."/>
        </authorList>
    </citation>
    <scope>NUCLEOTIDE SEQUENCE [LARGE SCALE GENOMIC DNA]</scope>
    <source>
        <strain evidence="1 2">DSM 19013</strain>
    </source>
</reference>
<dbReference type="Proteomes" id="UP001231124">
    <property type="component" value="Unassembled WGS sequence"/>
</dbReference>
<proteinExistence type="predicted"/>
<gene>
    <name evidence="1" type="ORF">QO012_004336</name>
</gene>
<dbReference type="EMBL" id="JAUSVP010000018">
    <property type="protein sequence ID" value="MDQ0449813.1"/>
    <property type="molecule type" value="Genomic_DNA"/>
</dbReference>
<dbReference type="InterPro" id="IPR015797">
    <property type="entry name" value="NUDIX_hydrolase-like_dom_sf"/>
</dbReference>
<name>A0ABU0I5B6_9HYPH</name>
<sequence>MSDGFRTIHLRGIEARLVPYDWPWARDNAAAIAANWERRRAARPAMFDGIVLLACACVVTNGHCRIDLFETSYSRFIAYRDGGVFDDAVANAFAAIVPWSADGAVLIGEMAAHTANAGQLYFPCGTPDRDDVRGTGVDLAGSATREFTEETGLALPEGAAQDWILLEGEGQLAFLRPVRFPGTADALLAQAEAHRRAEAEPELAGLHALRGPADGDPQRMPGFVRAYLAGAF</sequence>
<protein>
    <submittedName>
        <fullName evidence="1">8-oxo-dGTP pyrophosphatase MutT (NUDIX family)</fullName>
    </submittedName>
</protein>
<evidence type="ECO:0000313" key="2">
    <source>
        <dbReference type="Proteomes" id="UP001231124"/>
    </source>
</evidence>
<evidence type="ECO:0000313" key="1">
    <source>
        <dbReference type="EMBL" id="MDQ0449813.1"/>
    </source>
</evidence>
<dbReference type="SUPFAM" id="SSF55811">
    <property type="entry name" value="Nudix"/>
    <property type="match status" value="1"/>
</dbReference>
<dbReference type="Gene3D" id="3.90.79.10">
    <property type="entry name" value="Nucleoside Triphosphate Pyrophosphohydrolase"/>
    <property type="match status" value="1"/>
</dbReference>
<organism evidence="1 2">
    <name type="scientific">Methylobacterium aerolatum</name>
    <dbReference type="NCBI Taxonomy" id="418708"/>
    <lineage>
        <taxon>Bacteria</taxon>
        <taxon>Pseudomonadati</taxon>
        <taxon>Pseudomonadota</taxon>
        <taxon>Alphaproteobacteria</taxon>
        <taxon>Hyphomicrobiales</taxon>
        <taxon>Methylobacteriaceae</taxon>
        <taxon>Methylobacterium</taxon>
    </lineage>
</organism>
<keyword evidence="2" id="KW-1185">Reference proteome</keyword>
<dbReference type="RefSeq" id="WP_238206284.1">
    <property type="nucleotide sequence ID" value="NZ_BPQE01000026.1"/>
</dbReference>
<accession>A0ABU0I5B6</accession>